<dbReference type="Proteomes" id="UP000799777">
    <property type="component" value="Unassembled WGS sequence"/>
</dbReference>
<gene>
    <name evidence="1" type="ORF">EK21DRAFT_116262</name>
</gene>
<sequence length="173" mass="19583">MHRTASHDALFTNALDGLGLEQLLFGDAAAAEQCFRTSLREKERTLPPGHWDIVKSMVHLARALDAQGKWIEAEALHQSAVERYAERYGQDGKETVEIRWELMRVLEKLGKDEEALDMSEGMWEVIRKSAGDEHVDAKECWNDVLRLRTKLGTSGQEGIVMNGEDHLEAVVRE</sequence>
<dbReference type="AlphaFoldDB" id="A0A9P4H2S6"/>
<comment type="caution">
    <text evidence="1">The sequence shown here is derived from an EMBL/GenBank/DDBJ whole genome shotgun (WGS) entry which is preliminary data.</text>
</comment>
<dbReference type="InterPro" id="IPR011990">
    <property type="entry name" value="TPR-like_helical_dom_sf"/>
</dbReference>
<accession>A0A9P4H2S6</accession>
<dbReference type="Gene3D" id="1.25.40.10">
    <property type="entry name" value="Tetratricopeptide repeat domain"/>
    <property type="match status" value="1"/>
</dbReference>
<evidence type="ECO:0000313" key="1">
    <source>
        <dbReference type="EMBL" id="KAF2025972.1"/>
    </source>
</evidence>
<evidence type="ECO:0000313" key="2">
    <source>
        <dbReference type="Proteomes" id="UP000799777"/>
    </source>
</evidence>
<evidence type="ECO:0008006" key="3">
    <source>
        <dbReference type="Google" id="ProtNLM"/>
    </source>
</evidence>
<dbReference type="OrthoDB" id="20872at2759"/>
<dbReference type="SUPFAM" id="SSF48452">
    <property type="entry name" value="TPR-like"/>
    <property type="match status" value="1"/>
</dbReference>
<protein>
    <recommendedName>
        <fullName evidence="3">Tetratricopeptide repeat protein</fullName>
    </recommendedName>
</protein>
<keyword evidence="2" id="KW-1185">Reference proteome</keyword>
<dbReference type="InterPro" id="IPR053137">
    <property type="entry name" value="NLR-like"/>
</dbReference>
<dbReference type="PANTHER" id="PTHR46082:SF6">
    <property type="entry name" value="AAA+ ATPASE DOMAIN-CONTAINING PROTEIN-RELATED"/>
    <property type="match status" value="1"/>
</dbReference>
<proteinExistence type="predicted"/>
<name>A0A9P4H2S6_9PLEO</name>
<dbReference type="EMBL" id="ML978252">
    <property type="protein sequence ID" value="KAF2025972.1"/>
    <property type="molecule type" value="Genomic_DNA"/>
</dbReference>
<reference evidence="1" key="1">
    <citation type="journal article" date="2020" name="Stud. Mycol.">
        <title>101 Dothideomycetes genomes: a test case for predicting lifestyles and emergence of pathogens.</title>
        <authorList>
            <person name="Haridas S."/>
            <person name="Albert R."/>
            <person name="Binder M."/>
            <person name="Bloem J."/>
            <person name="Labutti K."/>
            <person name="Salamov A."/>
            <person name="Andreopoulos B."/>
            <person name="Baker S."/>
            <person name="Barry K."/>
            <person name="Bills G."/>
            <person name="Bluhm B."/>
            <person name="Cannon C."/>
            <person name="Castanera R."/>
            <person name="Culley D."/>
            <person name="Daum C."/>
            <person name="Ezra D."/>
            <person name="Gonzalez J."/>
            <person name="Henrissat B."/>
            <person name="Kuo A."/>
            <person name="Liang C."/>
            <person name="Lipzen A."/>
            <person name="Lutzoni F."/>
            <person name="Magnuson J."/>
            <person name="Mondo S."/>
            <person name="Nolan M."/>
            <person name="Ohm R."/>
            <person name="Pangilinan J."/>
            <person name="Park H.-J."/>
            <person name="Ramirez L."/>
            <person name="Alfaro M."/>
            <person name="Sun H."/>
            <person name="Tritt A."/>
            <person name="Yoshinaga Y."/>
            <person name="Zwiers L.-H."/>
            <person name="Turgeon B."/>
            <person name="Goodwin S."/>
            <person name="Spatafora J."/>
            <person name="Crous P."/>
            <person name="Grigoriev I."/>
        </authorList>
    </citation>
    <scope>NUCLEOTIDE SEQUENCE</scope>
    <source>
        <strain evidence="1">CBS 110217</strain>
    </source>
</reference>
<dbReference type="PANTHER" id="PTHR46082">
    <property type="entry name" value="ATP/GTP-BINDING PROTEIN-RELATED"/>
    <property type="match status" value="1"/>
</dbReference>
<organism evidence="1 2">
    <name type="scientific">Setomelanomma holmii</name>
    <dbReference type="NCBI Taxonomy" id="210430"/>
    <lineage>
        <taxon>Eukaryota</taxon>
        <taxon>Fungi</taxon>
        <taxon>Dikarya</taxon>
        <taxon>Ascomycota</taxon>
        <taxon>Pezizomycotina</taxon>
        <taxon>Dothideomycetes</taxon>
        <taxon>Pleosporomycetidae</taxon>
        <taxon>Pleosporales</taxon>
        <taxon>Pleosporineae</taxon>
        <taxon>Phaeosphaeriaceae</taxon>
        <taxon>Setomelanomma</taxon>
    </lineage>
</organism>
<dbReference type="Pfam" id="PF13424">
    <property type="entry name" value="TPR_12"/>
    <property type="match status" value="1"/>
</dbReference>